<keyword evidence="3" id="KW-1185">Reference proteome</keyword>
<evidence type="ECO:0000313" key="3">
    <source>
        <dbReference type="Proteomes" id="UP000243232"/>
    </source>
</evidence>
<evidence type="ECO:0000259" key="1">
    <source>
        <dbReference type="Pfam" id="PF04287"/>
    </source>
</evidence>
<dbReference type="AlphaFoldDB" id="A0A1H2GW15"/>
<dbReference type="OrthoDB" id="8794567at2"/>
<dbReference type="InterPro" id="IPR036814">
    <property type="entry name" value="YqcC-like_sf"/>
</dbReference>
<dbReference type="Proteomes" id="UP000243232">
    <property type="component" value="Chromosome I"/>
</dbReference>
<dbReference type="SUPFAM" id="SSF158452">
    <property type="entry name" value="YqcC-like"/>
    <property type="match status" value="1"/>
</dbReference>
<dbReference type="PANTHER" id="PTHR39586">
    <property type="entry name" value="CYTOPLASMIC PROTEIN-RELATED"/>
    <property type="match status" value="1"/>
</dbReference>
<feature type="domain" description="YqcC-like" evidence="1">
    <location>
        <begin position="7"/>
        <end position="104"/>
    </location>
</feature>
<dbReference type="InterPro" id="IPR007384">
    <property type="entry name" value="UCP006257"/>
</dbReference>
<accession>A0A1H2GW15</accession>
<name>A0A1H2GW15_9PSED</name>
<gene>
    <name evidence="2" type="ORF">SAMN05216296_2584</name>
</gene>
<dbReference type="EMBL" id="LT629785">
    <property type="protein sequence ID" value="SDU23840.1"/>
    <property type="molecule type" value="Genomic_DNA"/>
</dbReference>
<dbReference type="Gene3D" id="1.20.1440.40">
    <property type="entry name" value="YqcC-like"/>
    <property type="match status" value="1"/>
</dbReference>
<dbReference type="GO" id="GO:0044010">
    <property type="term" value="P:single-species biofilm formation"/>
    <property type="evidence" value="ECO:0007669"/>
    <property type="project" value="TreeGrafter"/>
</dbReference>
<sequence>MDTRVPQLADHLLLIERELHVLGWWSAESPAQEDLASQEPFCVDTLDFDQWLQWIFLPRMKHIIEQGHPLPAVSGIQQMAEMVYADRPGQVAGLLQLLGAFDRLISGASE</sequence>
<dbReference type="PANTHER" id="PTHR39586:SF1">
    <property type="entry name" value="CYTOPLASMIC PROTEIN"/>
    <property type="match status" value="1"/>
</dbReference>
<dbReference type="Pfam" id="PF04287">
    <property type="entry name" value="DUF446"/>
    <property type="match status" value="1"/>
</dbReference>
<dbReference type="STRING" id="364197.SAMN05216296_2584"/>
<proteinExistence type="predicted"/>
<dbReference type="RefSeq" id="WP_090196000.1">
    <property type="nucleotide sequence ID" value="NZ_LT629785.1"/>
</dbReference>
<dbReference type="PIRSF" id="PIRSF006257">
    <property type="entry name" value="UCP006257"/>
    <property type="match status" value="1"/>
</dbReference>
<reference evidence="3" key="1">
    <citation type="submission" date="2016-10" db="EMBL/GenBank/DDBJ databases">
        <authorList>
            <person name="Varghese N."/>
            <person name="Submissions S."/>
        </authorList>
    </citation>
    <scope>NUCLEOTIDE SEQUENCE [LARGE SCALE GENOMIC DNA]</scope>
    <source>
        <strain evidence="3">DSM 17875</strain>
    </source>
</reference>
<organism evidence="2 3">
    <name type="scientific">Pseudomonas pohangensis</name>
    <dbReference type="NCBI Taxonomy" id="364197"/>
    <lineage>
        <taxon>Bacteria</taxon>
        <taxon>Pseudomonadati</taxon>
        <taxon>Pseudomonadota</taxon>
        <taxon>Gammaproteobacteria</taxon>
        <taxon>Pseudomonadales</taxon>
        <taxon>Pseudomonadaceae</taxon>
        <taxon>Pseudomonas</taxon>
    </lineage>
</organism>
<protein>
    <submittedName>
        <fullName evidence="2">Uncharacterized conserved protein YqcC, DUF446 family</fullName>
    </submittedName>
</protein>
<evidence type="ECO:0000313" key="2">
    <source>
        <dbReference type="EMBL" id="SDU23840.1"/>
    </source>
</evidence>
<dbReference type="InterPro" id="IPR023376">
    <property type="entry name" value="YqcC-like_dom"/>
</dbReference>